<feature type="transmembrane region" description="Helical" evidence="1">
    <location>
        <begin position="323"/>
        <end position="344"/>
    </location>
</feature>
<dbReference type="PANTHER" id="PTHR31325">
    <property type="entry name" value="OS01G0798800 PROTEIN-RELATED"/>
    <property type="match status" value="1"/>
</dbReference>
<keyword evidence="1" id="KW-1133">Transmembrane helix</keyword>
<reference evidence="4" key="1">
    <citation type="journal article" date="2019" name="Nat. Commun.">
        <title>The genome of broomcorn millet.</title>
        <authorList>
            <person name="Zou C."/>
            <person name="Miki D."/>
            <person name="Li D."/>
            <person name="Tang Q."/>
            <person name="Xiao L."/>
            <person name="Rajput S."/>
            <person name="Deng P."/>
            <person name="Jia W."/>
            <person name="Huang R."/>
            <person name="Zhang M."/>
            <person name="Sun Y."/>
            <person name="Hu J."/>
            <person name="Fu X."/>
            <person name="Schnable P.S."/>
            <person name="Li F."/>
            <person name="Zhang H."/>
            <person name="Feng B."/>
            <person name="Zhu X."/>
            <person name="Liu R."/>
            <person name="Schnable J.C."/>
            <person name="Zhu J.-K."/>
            <person name="Zhang H."/>
        </authorList>
    </citation>
    <scope>NUCLEOTIDE SEQUENCE [LARGE SCALE GENOMIC DNA]</scope>
</reference>
<evidence type="ECO:0000256" key="1">
    <source>
        <dbReference type="SAM" id="Phobius"/>
    </source>
</evidence>
<name>A0A3L6RPK8_PANMI</name>
<keyword evidence="1" id="KW-0812">Transmembrane</keyword>
<accession>A0A3L6RPK8</accession>
<evidence type="ECO:0000313" key="3">
    <source>
        <dbReference type="EMBL" id="RLN07678.1"/>
    </source>
</evidence>
<evidence type="ECO:0000313" key="4">
    <source>
        <dbReference type="Proteomes" id="UP000275267"/>
    </source>
</evidence>
<feature type="domain" description="DUF4220" evidence="2">
    <location>
        <begin position="37"/>
        <end position="404"/>
    </location>
</feature>
<organism evidence="3 4">
    <name type="scientific">Panicum miliaceum</name>
    <name type="common">Proso millet</name>
    <name type="synonym">Broomcorn millet</name>
    <dbReference type="NCBI Taxonomy" id="4540"/>
    <lineage>
        <taxon>Eukaryota</taxon>
        <taxon>Viridiplantae</taxon>
        <taxon>Streptophyta</taxon>
        <taxon>Embryophyta</taxon>
        <taxon>Tracheophyta</taxon>
        <taxon>Spermatophyta</taxon>
        <taxon>Magnoliopsida</taxon>
        <taxon>Liliopsida</taxon>
        <taxon>Poales</taxon>
        <taxon>Poaceae</taxon>
        <taxon>PACMAD clade</taxon>
        <taxon>Panicoideae</taxon>
        <taxon>Panicodae</taxon>
        <taxon>Paniceae</taxon>
        <taxon>Panicinae</taxon>
        <taxon>Panicum</taxon>
        <taxon>Panicum sect. Panicum</taxon>
    </lineage>
</organism>
<dbReference type="InterPro" id="IPR025315">
    <property type="entry name" value="DUF4220"/>
</dbReference>
<protein>
    <recommendedName>
        <fullName evidence="2">DUF4220 domain-containing protein</fullName>
    </recommendedName>
</protein>
<comment type="caution">
    <text evidence="3">The sequence shown here is derived from an EMBL/GenBank/DDBJ whole genome shotgun (WGS) entry which is preliminary data.</text>
</comment>
<dbReference type="AlphaFoldDB" id="A0A3L6RPK8"/>
<dbReference type="EMBL" id="PQIB02000007">
    <property type="protein sequence ID" value="RLN07678.1"/>
    <property type="molecule type" value="Genomic_DNA"/>
</dbReference>
<proteinExistence type="predicted"/>
<dbReference type="Proteomes" id="UP000275267">
    <property type="component" value="Unassembled WGS sequence"/>
</dbReference>
<keyword evidence="4" id="KW-1185">Reference proteome</keyword>
<dbReference type="OrthoDB" id="1689146at2759"/>
<dbReference type="STRING" id="4540.A0A3L6RPK8"/>
<gene>
    <name evidence="3" type="ORF">C2845_PM11G17970</name>
</gene>
<dbReference type="Pfam" id="PF13968">
    <property type="entry name" value="DUF4220"/>
    <property type="match status" value="1"/>
</dbReference>
<keyword evidence="1" id="KW-0472">Membrane</keyword>
<feature type="transmembrane region" description="Helical" evidence="1">
    <location>
        <begin position="365"/>
        <end position="383"/>
    </location>
</feature>
<evidence type="ECO:0000259" key="2">
    <source>
        <dbReference type="Pfam" id="PF13968"/>
    </source>
</evidence>
<sequence>MGDQVPDPRKLFPASLPLSLCRLAAAQHASVLRTVMWLAYLSADSVAIFVLGHLAVRESGPRHQLISLWAPFVLVHLGGQDTITAFSKQDNELWRRHLLSLVSQAAVAGYVVAKASWPGRRVKAAMVLIYLSGCFKYAERSTICLWLASPAKLRQPQVASRAGRPREYRVETQQKQAASQQPKLSVDRAKIERIREKECESMSDKLGTMLTIASVRIGLCVPTIQRYGLCEGPFEDRVTAEIMSVDAPLNQLQTILIADDLPSILEGFRSREDHCSGAYAYVGEGLVRSYRSIFTKAPFREGLGSIIGALSDKTQCLQCLPGMFFLLCNIFFAHVSTLIALKLFMAARKDHHQNHLHDASRADIAVSYILLVGAVVIDVVAAARCFFHCCVQRLPWNTKQWSEQLAQYSVIRRYAHTVSAGSCMQSYPYLQRWVRRRLGAWGARFFDVTHTPIALSMKEFILDNLLASGVRKEWNIASTRGQLALNRHLQAAAGGGPDHQSGSRPTARALARSISGDVDFPTSVLIWHIATEMCYYFTEMMMMPPPAHLVDIAATLFTWPIWHVVIRLRSTRR</sequence>